<comment type="similarity">
    <text evidence="1">Belongs to the class IV-like SAM-binding methyltransferase superfamily. RNA methyltransferase TrmH family.</text>
</comment>
<organism evidence="6 7">
    <name type="scientific">Roseivirga seohaensis subsp. aquiponti</name>
    <dbReference type="NCBI Taxonomy" id="1566026"/>
    <lineage>
        <taxon>Bacteria</taxon>
        <taxon>Pseudomonadati</taxon>
        <taxon>Bacteroidota</taxon>
        <taxon>Cytophagia</taxon>
        <taxon>Cytophagales</taxon>
        <taxon>Roseivirgaceae</taxon>
        <taxon>Roseivirga</taxon>
    </lineage>
</organism>
<feature type="domain" description="tRNA/rRNA methyltransferase SpoU type" evidence="4">
    <location>
        <begin position="106"/>
        <end position="240"/>
    </location>
</feature>
<dbReference type="InterPro" id="IPR053888">
    <property type="entry name" value="MRM3-like_sub_bind"/>
</dbReference>
<dbReference type="InterPro" id="IPR029064">
    <property type="entry name" value="Ribosomal_eL30-like_sf"/>
</dbReference>
<dbReference type="Proteomes" id="UP000036908">
    <property type="component" value="Unassembled WGS sequence"/>
</dbReference>
<evidence type="ECO:0000313" key="6">
    <source>
        <dbReference type="EMBL" id="KOF01727.1"/>
    </source>
</evidence>
<dbReference type="SUPFAM" id="SSF75217">
    <property type="entry name" value="alpha/beta knot"/>
    <property type="match status" value="1"/>
</dbReference>
<dbReference type="OrthoDB" id="9785673at2"/>
<reference evidence="7" key="1">
    <citation type="submission" date="2014-11" db="EMBL/GenBank/DDBJ databases">
        <title>Genome sequencing of Roseivirga sp. D-25.</title>
        <authorList>
            <person name="Selvaratnam C."/>
            <person name="Thevarajoo S."/>
            <person name="Goh K.M."/>
            <person name="Eee R."/>
            <person name="Chan K.-G."/>
            <person name="Chong C.S."/>
        </authorList>
    </citation>
    <scope>NUCLEOTIDE SEQUENCE [LARGE SCALE GENOMIC DNA]</scope>
    <source>
        <strain evidence="7">D-25</strain>
    </source>
</reference>
<dbReference type="AlphaFoldDB" id="A0A0L8AHK1"/>
<keyword evidence="2 6" id="KW-0489">Methyltransferase</keyword>
<dbReference type="GO" id="GO:0032259">
    <property type="term" value="P:methylation"/>
    <property type="evidence" value="ECO:0007669"/>
    <property type="project" value="UniProtKB-KW"/>
</dbReference>
<comment type="caution">
    <text evidence="6">The sequence shown here is derived from an EMBL/GenBank/DDBJ whole genome shotgun (WGS) entry which is preliminary data.</text>
</comment>
<dbReference type="InterPro" id="IPR029028">
    <property type="entry name" value="Alpha/beta_knot_MTases"/>
</dbReference>
<feature type="domain" description="MRM3-like substrate binding" evidence="5">
    <location>
        <begin position="6"/>
        <end position="83"/>
    </location>
</feature>
<protein>
    <submittedName>
        <fullName evidence="6">RNA methyltransferase</fullName>
    </submittedName>
</protein>
<dbReference type="EMBL" id="JSVA01000018">
    <property type="protein sequence ID" value="KOF01727.1"/>
    <property type="molecule type" value="Genomic_DNA"/>
</dbReference>
<dbReference type="RefSeq" id="WP_053224630.1">
    <property type="nucleotide sequence ID" value="NZ_JSVA01000018.1"/>
</dbReference>
<evidence type="ECO:0000256" key="2">
    <source>
        <dbReference type="ARBA" id="ARBA00022603"/>
    </source>
</evidence>
<dbReference type="GO" id="GO:0008173">
    <property type="term" value="F:RNA methyltransferase activity"/>
    <property type="evidence" value="ECO:0007669"/>
    <property type="project" value="InterPro"/>
</dbReference>
<dbReference type="PANTHER" id="PTHR43191">
    <property type="entry name" value="RRNA METHYLTRANSFERASE 3"/>
    <property type="match status" value="1"/>
</dbReference>
<evidence type="ECO:0000256" key="1">
    <source>
        <dbReference type="ARBA" id="ARBA00007228"/>
    </source>
</evidence>
<dbReference type="Pfam" id="PF00588">
    <property type="entry name" value="SpoU_methylase"/>
    <property type="match status" value="1"/>
</dbReference>
<dbReference type="Gene3D" id="3.40.1280.10">
    <property type="match status" value="1"/>
</dbReference>
<dbReference type="SUPFAM" id="SSF55315">
    <property type="entry name" value="L30e-like"/>
    <property type="match status" value="1"/>
</dbReference>
<keyword evidence="7" id="KW-1185">Reference proteome</keyword>
<dbReference type="GO" id="GO:0006396">
    <property type="term" value="P:RNA processing"/>
    <property type="evidence" value="ECO:0007669"/>
    <property type="project" value="InterPro"/>
</dbReference>
<evidence type="ECO:0000313" key="7">
    <source>
        <dbReference type="Proteomes" id="UP000036908"/>
    </source>
</evidence>
<evidence type="ECO:0000259" key="5">
    <source>
        <dbReference type="Pfam" id="PF22435"/>
    </source>
</evidence>
<name>A0A0L8AHK1_9BACT</name>
<proteinExistence type="inferred from homology"/>
<dbReference type="Pfam" id="PF22435">
    <property type="entry name" value="MRM3-like_sub_bind"/>
    <property type="match status" value="1"/>
</dbReference>
<dbReference type="InterPro" id="IPR051259">
    <property type="entry name" value="rRNA_Methyltransferase"/>
</dbReference>
<keyword evidence="3 6" id="KW-0808">Transferase</keyword>
<evidence type="ECO:0000259" key="4">
    <source>
        <dbReference type="Pfam" id="PF00588"/>
    </source>
</evidence>
<dbReference type="PATRIC" id="fig|1566026.4.peg.1393"/>
<dbReference type="CDD" id="cd18109">
    <property type="entry name" value="SpoU-like_RNA-MTase"/>
    <property type="match status" value="1"/>
</dbReference>
<sequence>MLSKRLIKYFKSLQLKKYRHQERKFIVEGAKGVSEVLASDFVMDYLLTTKAYAELLPTDQLSKVKEVIEVTESELKAVGTFQTNSAALAVVSMEEEHDFLLPNDRLVLALDDVRDPGNLGTIIRIADWYGIDTIICSLESADFYNPKVINASMGSFTRVKVYYKDLKEVFTATELPVYGALLSGENIYKFQLTNRGILLMGNESQGINPDLEQYISHSLHIPRRGGAESLNVAIATAVILDNFFR</sequence>
<gene>
    <name evidence="6" type="ORF">OB69_15365</name>
</gene>
<dbReference type="GO" id="GO:0003723">
    <property type="term" value="F:RNA binding"/>
    <property type="evidence" value="ECO:0007669"/>
    <property type="project" value="InterPro"/>
</dbReference>
<dbReference type="InterPro" id="IPR001537">
    <property type="entry name" value="SpoU_MeTrfase"/>
</dbReference>
<dbReference type="InterPro" id="IPR029026">
    <property type="entry name" value="tRNA_m1G_MTases_N"/>
</dbReference>
<dbReference type="PANTHER" id="PTHR43191:SF2">
    <property type="entry name" value="RRNA METHYLTRANSFERASE 3, MITOCHONDRIAL"/>
    <property type="match status" value="1"/>
</dbReference>
<dbReference type="Gene3D" id="3.30.1330.30">
    <property type="match status" value="1"/>
</dbReference>
<accession>A0A0L8AHK1</accession>
<evidence type="ECO:0000256" key="3">
    <source>
        <dbReference type="ARBA" id="ARBA00022679"/>
    </source>
</evidence>